<dbReference type="EMBL" id="JAVRIF010000008">
    <property type="protein sequence ID" value="MDT0604607.1"/>
    <property type="molecule type" value="Genomic_DNA"/>
</dbReference>
<protein>
    <submittedName>
        <fullName evidence="1">Uncharacterized protein</fullName>
    </submittedName>
</protein>
<proteinExistence type="predicted"/>
<dbReference type="RefSeq" id="WP_311583014.1">
    <property type="nucleotide sequence ID" value="NZ_JAVRIF010000008.1"/>
</dbReference>
<comment type="caution">
    <text evidence="1">The sequence shown here is derived from an EMBL/GenBank/DDBJ whole genome shotgun (WGS) entry which is preliminary data.</text>
</comment>
<accession>A0ABU3A4Z6</accession>
<keyword evidence="2" id="KW-1185">Reference proteome</keyword>
<name>A0ABU3A4Z6_9GAMM</name>
<dbReference type="Proteomes" id="UP001266357">
    <property type="component" value="Unassembled WGS sequence"/>
</dbReference>
<reference evidence="1 2" key="1">
    <citation type="submission" date="2023-09" db="EMBL/GenBank/DDBJ databases">
        <authorList>
            <person name="Rey-Velasco X."/>
        </authorList>
    </citation>
    <scope>NUCLEOTIDE SEQUENCE [LARGE SCALE GENOMIC DNA]</scope>
    <source>
        <strain evidence="1 2">W431</strain>
    </source>
</reference>
<gene>
    <name evidence="1" type="ORF">RM573_13435</name>
</gene>
<evidence type="ECO:0000313" key="1">
    <source>
        <dbReference type="EMBL" id="MDT0604607.1"/>
    </source>
</evidence>
<organism evidence="1 2">
    <name type="scientific">Thalassotalea castellviae</name>
    <dbReference type="NCBI Taxonomy" id="3075612"/>
    <lineage>
        <taxon>Bacteria</taxon>
        <taxon>Pseudomonadati</taxon>
        <taxon>Pseudomonadota</taxon>
        <taxon>Gammaproteobacteria</taxon>
        <taxon>Alteromonadales</taxon>
        <taxon>Colwelliaceae</taxon>
        <taxon>Thalassotalea</taxon>
    </lineage>
</organism>
<dbReference type="InterPro" id="IPR058059">
    <property type="entry name" value="PA3496-like"/>
</dbReference>
<dbReference type="NCBIfam" id="NF046101">
    <property type="entry name" value="PA3496_fam"/>
    <property type="match status" value="1"/>
</dbReference>
<sequence>MSDEISENISSSHVDIDADLTVDVKDSEVKDASIRQRIDDLLEQKRLKALLDDSEDW</sequence>
<evidence type="ECO:0000313" key="2">
    <source>
        <dbReference type="Proteomes" id="UP001266357"/>
    </source>
</evidence>